<name>A0ABC9NIY8_ESCAT</name>
<protein>
    <submittedName>
        <fullName evidence="1">Uncharacterized protein</fullName>
    </submittedName>
</protein>
<dbReference type="InterPro" id="IPR046026">
    <property type="entry name" value="DUF5984"/>
</dbReference>
<accession>A0ABC9NIY8</accession>
<dbReference type="EMBL" id="ABKX01000014">
    <property type="protein sequence ID" value="EDS90181.1"/>
    <property type="molecule type" value="Genomic_DNA"/>
</dbReference>
<dbReference type="Pfam" id="PF19446">
    <property type="entry name" value="DUF5984"/>
    <property type="match status" value="1"/>
</dbReference>
<reference evidence="1 2" key="1">
    <citation type="submission" date="2008-02" db="EMBL/GenBank/DDBJ databases">
        <title>Annotation of Escherichia albertii TW07627.</title>
        <authorList>
            <person name="Sutton G."/>
            <person name="Whittam T.S."/>
            <person name="Sebastian Y."/>
        </authorList>
    </citation>
    <scope>NUCLEOTIDE SEQUENCE [LARGE SCALE GENOMIC DNA]</scope>
    <source>
        <strain evidence="1 2">TW07627</strain>
    </source>
</reference>
<dbReference type="AlphaFoldDB" id="A0ABC9NIY8"/>
<evidence type="ECO:0000313" key="2">
    <source>
        <dbReference type="Proteomes" id="UP000003042"/>
    </source>
</evidence>
<evidence type="ECO:0000313" key="1">
    <source>
        <dbReference type="EMBL" id="EDS90181.1"/>
    </source>
</evidence>
<organism evidence="1 2">
    <name type="scientific">Escherichia albertii (strain TW07627)</name>
    <dbReference type="NCBI Taxonomy" id="502347"/>
    <lineage>
        <taxon>Bacteria</taxon>
        <taxon>Pseudomonadati</taxon>
        <taxon>Pseudomonadota</taxon>
        <taxon>Gammaproteobacteria</taxon>
        <taxon>Enterobacterales</taxon>
        <taxon>Enterobacteriaceae</taxon>
        <taxon>Escherichia</taxon>
    </lineage>
</organism>
<comment type="caution">
    <text evidence="1">The sequence shown here is derived from an EMBL/GenBank/DDBJ whole genome shotgun (WGS) entry which is preliminary data.</text>
</comment>
<gene>
    <name evidence="1" type="ORF">ESCAB7627_1835</name>
</gene>
<proteinExistence type="predicted"/>
<dbReference type="Proteomes" id="UP000003042">
    <property type="component" value="Unassembled WGS sequence"/>
</dbReference>
<sequence>MKIFCKLREINDIHFNTTPQWYWLTDGYYWIDLPDGKRLFEYSYEGSRFKIDYPIIQLLNDLFDALPDILTIIPDDILNHINNEENREKIAYFIHHLLDGLSEKNLSTDENKLETILYDIDYHLLSQGAVSTAHLNDIFNWAFRRNRNIIIMDYDFRDTWTAGKGSISLTIDYFLHELKRFLNEFFMLMENRIMLIDSMIKSEHYSTWLSNINMNDLWKDHYESYKYFSSKLNRLPTNEVDWNNIRTTLKKYNLWEA</sequence>
<dbReference type="RefSeq" id="WP_000687990.1">
    <property type="nucleotide sequence ID" value="NZ_CH991859.1"/>
</dbReference>